<evidence type="ECO:0000313" key="2">
    <source>
        <dbReference type="Proteomes" id="UP000348942"/>
    </source>
</evidence>
<proteinExistence type="predicted"/>
<dbReference type="EMBL" id="CP045699">
    <property type="protein sequence ID" value="QGA66076.1"/>
    <property type="molecule type" value="Genomic_DNA"/>
</dbReference>
<dbReference type="Proteomes" id="UP000348942">
    <property type="component" value="Chromosome 1"/>
</dbReference>
<protein>
    <recommendedName>
        <fullName evidence="3">Thymidylate kinase</fullName>
    </recommendedName>
</protein>
<evidence type="ECO:0008006" key="3">
    <source>
        <dbReference type="Google" id="ProtNLM"/>
    </source>
</evidence>
<gene>
    <name evidence="1" type="ORF">GFB47_10090</name>
</gene>
<dbReference type="AlphaFoldDB" id="A0A5Q0TIP6"/>
<accession>A0A5Q0TIP6</accession>
<organism evidence="1 2">
    <name type="scientific">Vibrio algicola</name>
    <dbReference type="NCBI Taxonomy" id="2662262"/>
    <lineage>
        <taxon>Bacteria</taxon>
        <taxon>Pseudomonadati</taxon>
        <taxon>Pseudomonadota</taxon>
        <taxon>Gammaproteobacteria</taxon>
        <taxon>Vibrionales</taxon>
        <taxon>Vibrionaceae</taxon>
        <taxon>Vibrio</taxon>
    </lineage>
</organism>
<reference evidence="1 2" key="1">
    <citation type="submission" date="2019-10" db="EMBL/GenBank/DDBJ databases">
        <title>Vibrio sp. nov., isolated from Coralline algae surface.</title>
        <authorList>
            <person name="Geng Y."/>
            <person name="Zhang X."/>
        </authorList>
    </citation>
    <scope>NUCLEOTIDE SEQUENCE [LARGE SCALE GENOMIC DNA]</scope>
    <source>
        <strain evidence="1 2">SM1977</strain>
    </source>
</reference>
<evidence type="ECO:0000313" key="1">
    <source>
        <dbReference type="EMBL" id="QGA66076.1"/>
    </source>
</evidence>
<sequence>MTVTELQRLYQDQLLVEAIIESSAEEAAWIVEFRHRRGGLVLLTDVYGKECHCSDIDDASRLAQKVGFKQVRIANK</sequence>
<name>A0A5Q0TIP6_9VIBR</name>
<keyword evidence="2" id="KW-1185">Reference proteome</keyword>